<organism evidence="2 3">
    <name type="scientific">Cylindrotheca closterium</name>
    <dbReference type="NCBI Taxonomy" id="2856"/>
    <lineage>
        <taxon>Eukaryota</taxon>
        <taxon>Sar</taxon>
        <taxon>Stramenopiles</taxon>
        <taxon>Ochrophyta</taxon>
        <taxon>Bacillariophyta</taxon>
        <taxon>Bacillariophyceae</taxon>
        <taxon>Bacillariophycidae</taxon>
        <taxon>Bacillariales</taxon>
        <taxon>Bacillariaceae</taxon>
        <taxon>Cylindrotheca</taxon>
    </lineage>
</organism>
<dbReference type="SUPFAM" id="SSF53448">
    <property type="entry name" value="Nucleotide-diphospho-sugar transferases"/>
    <property type="match status" value="1"/>
</dbReference>
<protein>
    <submittedName>
        <fullName evidence="2">Uncharacterized protein</fullName>
    </submittedName>
</protein>
<proteinExistence type="predicted"/>
<keyword evidence="1" id="KW-0812">Transmembrane</keyword>
<accession>A0AAD2CV79</accession>
<keyword evidence="1" id="KW-0472">Membrane</keyword>
<dbReference type="PANTHER" id="PTHR33604">
    <property type="entry name" value="OSJNBA0004B13.7 PROTEIN"/>
    <property type="match status" value="1"/>
</dbReference>
<keyword evidence="3" id="KW-1185">Reference proteome</keyword>
<keyword evidence="1" id="KW-1133">Transmembrane helix</keyword>
<dbReference type="Proteomes" id="UP001295423">
    <property type="component" value="Unassembled WGS sequence"/>
</dbReference>
<evidence type="ECO:0000313" key="3">
    <source>
        <dbReference type="Proteomes" id="UP001295423"/>
    </source>
</evidence>
<dbReference type="PANTHER" id="PTHR33604:SF3">
    <property type="entry name" value="OSJNBA0004B13.7 PROTEIN"/>
    <property type="match status" value="1"/>
</dbReference>
<dbReference type="EMBL" id="CAKOGP040001557">
    <property type="protein sequence ID" value="CAJ1946057.1"/>
    <property type="molecule type" value="Genomic_DNA"/>
</dbReference>
<evidence type="ECO:0000256" key="1">
    <source>
        <dbReference type="SAM" id="Phobius"/>
    </source>
</evidence>
<feature type="transmembrane region" description="Helical" evidence="1">
    <location>
        <begin position="20"/>
        <end position="43"/>
    </location>
</feature>
<evidence type="ECO:0000313" key="2">
    <source>
        <dbReference type="EMBL" id="CAJ1946057.1"/>
    </source>
</evidence>
<dbReference type="InterPro" id="IPR029044">
    <property type="entry name" value="Nucleotide-diphossugar_trans"/>
</dbReference>
<reference evidence="2" key="1">
    <citation type="submission" date="2023-08" db="EMBL/GenBank/DDBJ databases">
        <authorList>
            <person name="Audoor S."/>
            <person name="Bilcke G."/>
        </authorList>
    </citation>
    <scope>NUCLEOTIDE SEQUENCE</scope>
</reference>
<sequence>MLQRAKGTHRSKRRKYPWLLYVAAILILSTGRYILLSALLGTWDSSQVSWSLSLESITTVPAMKKNGASFTIVVLGMDRFNSMKRLLDSLDATDYGSDHVDLVIRFDRPTIIATDGTAGAEWLVQVEEIRSRVSSTWKQGNAIIVVANEPMGLRRSWLEAWKPQDEHERAIILEDDVEVSPIWYRWLQQAHDTYGERSDLAGISLQRQTLIPKMIPIQKGRRNRRMMNKKKNIMVKNKKILESPKEGQPFLFRLVGSIGYSPKASVWMDFLDFANCALDTNLDVSVPDLITSGWYGYFDKTSMWTQLFIYFCNHQKLSTLYYFPPNNRVLAAHWREKGAHLSASYGRDFELATAHDEDLHFPSELASLDWDAKPIESQPTVRPLVMSVALHYGREEFDRFVLGLRKYYRGDIALLISSSATAEIKDLLVEHNVTFLESDAEGGRQFTPKWRRIIKTRYKFYQGMCRPEKYDACMILDFRDVLFQSNPLAQVKVVPSEPTLHVYLHNIKTNRWAKRQVMNCKGAKASWLEDQWFINAGGLIASPSMIAKISTLNRMFGYRCDDQIALNLAVYGKKLSDNSSIIMHKQGEGSINNAAWGGVFHKDSRRRILNHDCFPSPVVHQFDVIEKTKERAKLG</sequence>
<comment type="caution">
    <text evidence="2">The sequence shown here is derived from an EMBL/GenBank/DDBJ whole genome shotgun (WGS) entry which is preliminary data.</text>
</comment>
<dbReference type="Gene3D" id="3.90.550.10">
    <property type="entry name" value="Spore Coat Polysaccharide Biosynthesis Protein SpsA, Chain A"/>
    <property type="match status" value="1"/>
</dbReference>
<dbReference type="AlphaFoldDB" id="A0AAD2CV79"/>
<gene>
    <name evidence="2" type="ORF">CYCCA115_LOCUS10198</name>
</gene>
<name>A0AAD2CV79_9STRA</name>